<proteinExistence type="predicted"/>
<dbReference type="KEGG" id="sxa:FMM02_02780"/>
<name>A0A516IQ30_9SPHN</name>
<dbReference type="AlphaFoldDB" id="A0A516IQ30"/>
<dbReference type="Proteomes" id="UP000321857">
    <property type="component" value="Chromosome"/>
</dbReference>
<dbReference type="EMBL" id="CP041659">
    <property type="protein sequence ID" value="QDP18979.1"/>
    <property type="molecule type" value="Genomic_DNA"/>
</dbReference>
<reference evidence="1 2" key="1">
    <citation type="submission" date="2019-07" db="EMBL/GenBank/DDBJ databases">
        <title>Sphingomonas AE3 Genome sequencing and assembly.</title>
        <authorList>
            <person name="Kim H."/>
        </authorList>
    </citation>
    <scope>NUCLEOTIDE SEQUENCE [LARGE SCALE GENOMIC DNA]</scope>
    <source>
        <strain evidence="1 2">AE3</strain>
    </source>
</reference>
<evidence type="ECO:0000313" key="2">
    <source>
        <dbReference type="Proteomes" id="UP000321857"/>
    </source>
</evidence>
<gene>
    <name evidence="1" type="ORF">FMM02_02780</name>
</gene>
<accession>A0A516IQ30</accession>
<keyword evidence="2" id="KW-1185">Reference proteome</keyword>
<dbReference type="Gene3D" id="2.60.120.1140">
    <property type="entry name" value="Protein of unknown function DUF192"/>
    <property type="match status" value="1"/>
</dbReference>
<dbReference type="OrthoDB" id="9808290at2"/>
<dbReference type="InterPro" id="IPR003795">
    <property type="entry name" value="DUF192"/>
</dbReference>
<dbReference type="PANTHER" id="PTHR37953">
    <property type="entry name" value="UPF0127 PROTEIN MJ1496"/>
    <property type="match status" value="1"/>
</dbReference>
<dbReference type="PANTHER" id="PTHR37953:SF1">
    <property type="entry name" value="UPF0127 PROTEIN MJ1496"/>
    <property type="match status" value="1"/>
</dbReference>
<dbReference type="Pfam" id="PF02643">
    <property type="entry name" value="DUF192"/>
    <property type="match status" value="1"/>
</dbReference>
<dbReference type="InterPro" id="IPR038695">
    <property type="entry name" value="Saro_0823-like_sf"/>
</dbReference>
<dbReference type="RefSeq" id="WP_147493438.1">
    <property type="nucleotide sequence ID" value="NZ_CP041659.1"/>
</dbReference>
<evidence type="ECO:0000313" key="1">
    <source>
        <dbReference type="EMBL" id="QDP18979.1"/>
    </source>
</evidence>
<sequence>MIALALLGAAAACQSSHGNAGPIERSAAGLQQVPLTVRSGSRTHKFIVEVAGTPQEQATGLMNRMSLAPDRGMIFPFPTPRQASFWMRNTFIPLDIIFIRSDGTIANIAENTIPFSEDQILSEGPVSTVLELAGGRAAELGIKAGDRVEWAQ</sequence>
<protein>
    <submittedName>
        <fullName evidence="1">DUF192 domain-containing protein</fullName>
    </submittedName>
</protein>
<organism evidence="1 2">
    <name type="scientific">Sphingomonas xanthus</name>
    <dbReference type="NCBI Taxonomy" id="2594473"/>
    <lineage>
        <taxon>Bacteria</taxon>
        <taxon>Pseudomonadati</taxon>
        <taxon>Pseudomonadota</taxon>
        <taxon>Alphaproteobacteria</taxon>
        <taxon>Sphingomonadales</taxon>
        <taxon>Sphingomonadaceae</taxon>
        <taxon>Sphingomonas</taxon>
    </lineage>
</organism>